<comment type="function">
    <text evidence="1">In eubacteria ppGpp (guanosine 3'-diphosphate 5'-diphosphate) is a mediator of the stringent response that coordinates a variety of cellular activities in response to changes in nutritional abundance.</text>
</comment>
<dbReference type="SUPFAM" id="SSF55021">
    <property type="entry name" value="ACT-like"/>
    <property type="match status" value="1"/>
</dbReference>
<dbReference type="Pfam" id="PF19296">
    <property type="entry name" value="RelA_AH_RIS"/>
    <property type="match status" value="1"/>
</dbReference>
<proteinExistence type="inferred from homology"/>
<dbReference type="Pfam" id="PF13291">
    <property type="entry name" value="ACT_4"/>
    <property type="match status" value="1"/>
</dbReference>
<dbReference type="CDD" id="cd00077">
    <property type="entry name" value="HDc"/>
    <property type="match status" value="1"/>
</dbReference>
<reference evidence="4 6" key="2">
    <citation type="submission" date="2016-11" db="EMBL/GenBank/DDBJ databases">
        <title>Whole genomes of Flavobacteriaceae.</title>
        <authorList>
            <person name="Stine C."/>
            <person name="Li C."/>
            <person name="Tadesse D."/>
        </authorList>
    </citation>
    <scope>NUCLEOTIDE SEQUENCE [LARGE SCALE GENOMIC DNA]</scope>
    <source>
        <strain evidence="4 6">ATCC 29551</strain>
    </source>
</reference>
<dbReference type="EMBL" id="MUGY01000013">
    <property type="protein sequence ID" value="OXA93591.1"/>
    <property type="molecule type" value="Genomic_DNA"/>
</dbReference>
<dbReference type="eggNOG" id="COG0317">
    <property type="taxonomic scope" value="Bacteria"/>
</dbReference>
<dbReference type="Gene3D" id="3.30.460.10">
    <property type="entry name" value="Beta Polymerase, domain 2"/>
    <property type="match status" value="1"/>
</dbReference>
<dbReference type="InterPro" id="IPR045600">
    <property type="entry name" value="RelA/SpoT_AH_RIS"/>
</dbReference>
<comment type="caution">
    <text evidence="3">The sequence shown here is derived from an EMBL/GenBank/DDBJ whole genome shotgun (WGS) entry which is preliminary data.</text>
</comment>
<dbReference type="Pfam" id="PF02824">
    <property type="entry name" value="TGS"/>
    <property type="match status" value="1"/>
</dbReference>
<dbReference type="InterPro" id="IPR045865">
    <property type="entry name" value="ACT-like_dom_sf"/>
</dbReference>
<dbReference type="PANTHER" id="PTHR21262">
    <property type="entry name" value="GUANOSINE-3',5'-BIS DIPHOSPHATE 3'-PYROPHOSPHOHYDROLASE"/>
    <property type="match status" value="1"/>
</dbReference>
<evidence type="ECO:0000313" key="5">
    <source>
        <dbReference type="Proteomes" id="UP000028712"/>
    </source>
</evidence>
<dbReference type="SMART" id="SM00954">
    <property type="entry name" value="RelA_SpoT"/>
    <property type="match status" value="1"/>
</dbReference>
<dbReference type="Gene3D" id="3.10.20.30">
    <property type="match status" value="1"/>
</dbReference>
<sequence length="740" mass="84477">MIEIDIEKENKAIAQEYKELLRISYQTLSPTDKKLIRKAFDVAVDAHKEQRRKSGEAYIFHPIAVAKIVASEIGLGATSIAAALLHDVVEDTPLTVQDIERLFNPKVAQLVEGLTKISMVQRDLNASMQAENFRKMILTLNDDVRVILIKLADRLHNMQTMDSMAEYKQTKIASETLYIYAPLAHRLGLYNIKTKLEDLGLKYTEPEVYNDIVSKIRETKEEQDAYIKDISDVLKKSMDEEGIDYIIKGRPKSIYSIRRKMRAQNVSFDEVYDKFALRIVYKSNPHDEKFLAWKIYSIVTDHYRPSPSRLRDWISSPKSTGYEALHITVMGPKGRWVEVQVRSERMDEIAEKGYAAHYKYKNGATEESGLDVWLNLLREALENSETNAVDFVEDFKMNLYSKEIFVFTPKGEIKSLPKGATSLDFAFSIHSEIGIKTRGTRVNGRLVPLNYELKSGDQVEVITSQNQKPTVNWLDYVTTSRAKNKIKNVLNENTKKIAEEGKELLTRKLKHLKITISEQVINELVNFFKLKTSLDLFYRVGVGAIENQQLKDYAAQKGNTFINFFKNKIKRNNTNTADTDIHKPEISSNYDMLVFGTEHDKLDYKLSPCCNPIPGDDVFGFVTINEGIKVHKKDCPNAIGMQSNYAYRIMTAKWIDSSQEEFKAIINITGMDVLGLTNQLTKVISNNMNVNIQSISLSTDAGIFHGQIAVIVRNNSILKKMINNIKKIDGVDKVTREYRT</sequence>
<dbReference type="NCBIfam" id="TIGR00691">
    <property type="entry name" value="spoT_relA"/>
    <property type="match status" value="1"/>
</dbReference>
<accession>A0A086AQV9</accession>
<dbReference type="Pfam" id="PF04607">
    <property type="entry name" value="RelA_SpoT"/>
    <property type="match status" value="1"/>
</dbReference>
<dbReference type="GO" id="GO:0015969">
    <property type="term" value="P:guanosine tetraphosphate metabolic process"/>
    <property type="evidence" value="ECO:0007669"/>
    <property type="project" value="InterPro"/>
</dbReference>
<dbReference type="RefSeq" id="WP_035618968.1">
    <property type="nucleotide sequence ID" value="NZ_JBEWQG010000002.1"/>
</dbReference>
<dbReference type="InterPro" id="IPR002912">
    <property type="entry name" value="ACT_dom"/>
</dbReference>
<comment type="similarity">
    <text evidence="1">Belongs to the relA/spoT family.</text>
</comment>
<protein>
    <submittedName>
        <fullName evidence="3">MFS transporter</fullName>
    </submittedName>
    <submittedName>
        <fullName evidence="4">RelA/SpoT family protein</fullName>
    </submittedName>
</protein>
<evidence type="ECO:0000259" key="2">
    <source>
        <dbReference type="PROSITE" id="PS51880"/>
    </source>
</evidence>
<dbReference type="Gene3D" id="3.30.70.260">
    <property type="match status" value="1"/>
</dbReference>
<feature type="domain" description="TGS" evidence="2">
    <location>
        <begin position="402"/>
        <end position="463"/>
    </location>
</feature>
<dbReference type="InterPro" id="IPR007685">
    <property type="entry name" value="RelA_SpoT"/>
</dbReference>
<dbReference type="CDD" id="cd01668">
    <property type="entry name" value="TGS_RSH"/>
    <property type="match status" value="1"/>
</dbReference>
<dbReference type="FunFam" id="1.10.3210.10:FF:000001">
    <property type="entry name" value="GTP pyrophosphokinase RelA"/>
    <property type="match status" value="1"/>
</dbReference>
<dbReference type="InterPro" id="IPR033655">
    <property type="entry name" value="TGS_RelA/SpoT"/>
</dbReference>
<dbReference type="SUPFAM" id="SSF81301">
    <property type="entry name" value="Nucleotidyltransferase"/>
    <property type="match status" value="1"/>
</dbReference>
<dbReference type="STRING" id="991.IW20_03740"/>
<evidence type="ECO:0000256" key="1">
    <source>
        <dbReference type="RuleBase" id="RU003847"/>
    </source>
</evidence>
<dbReference type="FunFam" id="3.10.20.30:FF:000002">
    <property type="entry name" value="GTP pyrophosphokinase (RelA/SpoT)"/>
    <property type="match status" value="1"/>
</dbReference>
<dbReference type="InterPro" id="IPR012676">
    <property type="entry name" value="TGS-like"/>
</dbReference>
<dbReference type="AlphaFoldDB" id="A0A086AQV9"/>
<dbReference type="Gene3D" id="1.10.3210.10">
    <property type="entry name" value="Hypothetical protein af1432"/>
    <property type="match status" value="1"/>
</dbReference>
<dbReference type="PROSITE" id="PS51880">
    <property type="entry name" value="TGS"/>
    <property type="match status" value="1"/>
</dbReference>
<dbReference type="Proteomes" id="UP000198424">
    <property type="component" value="Unassembled WGS sequence"/>
</dbReference>
<evidence type="ECO:0000313" key="6">
    <source>
        <dbReference type="Proteomes" id="UP000198424"/>
    </source>
</evidence>
<name>A0A086AQV9_FLAHY</name>
<keyword evidence="6" id="KW-1185">Reference proteome</keyword>
<dbReference type="CDD" id="cd05399">
    <property type="entry name" value="NT_Rel-Spo_like"/>
    <property type="match status" value="1"/>
</dbReference>
<dbReference type="InterPro" id="IPR004095">
    <property type="entry name" value="TGS"/>
</dbReference>
<dbReference type="SUPFAM" id="SSF81271">
    <property type="entry name" value="TGS-like"/>
    <property type="match status" value="1"/>
</dbReference>
<dbReference type="InterPro" id="IPR043519">
    <property type="entry name" value="NT_sf"/>
</dbReference>
<dbReference type="EMBL" id="JPRM01000004">
    <property type="protein sequence ID" value="KFF19073.1"/>
    <property type="molecule type" value="Genomic_DNA"/>
</dbReference>
<dbReference type="Pfam" id="PF13328">
    <property type="entry name" value="HD_4"/>
    <property type="match status" value="1"/>
</dbReference>
<evidence type="ECO:0000313" key="3">
    <source>
        <dbReference type="EMBL" id="KFF19073.1"/>
    </source>
</evidence>
<dbReference type="InterPro" id="IPR012675">
    <property type="entry name" value="Beta-grasp_dom_sf"/>
</dbReference>
<dbReference type="Proteomes" id="UP000028712">
    <property type="component" value="Unassembled WGS sequence"/>
</dbReference>
<dbReference type="OrthoDB" id="9805041at2"/>
<evidence type="ECO:0000313" key="4">
    <source>
        <dbReference type="EMBL" id="OXA93591.1"/>
    </source>
</evidence>
<dbReference type="PANTHER" id="PTHR21262:SF31">
    <property type="entry name" value="GTP PYROPHOSPHOKINASE"/>
    <property type="match status" value="1"/>
</dbReference>
<dbReference type="SMART" id="SM00471">
    <property type="entry name" value="HDc"/>
    <property type="match status" value="1"/>
</dbReference>
<dbReference type="InterPro" id="IPR003607">
    <property type="entry name" value="HD/PDEase_dom"/>
</dbReference>
<dbReference type="GO" id="GO:0005886">
    <property type="term" value="C:plasma membrane"/>
    <property type="evidence" value="ECO:0007669"/>
    <property type="project" value="TreeGrafter"/>
</dbReference>
<dbReference type="SUPFAM" id="SSF109604">
    <property type="entry name" value="HD-domain/PDEase-like"/>
    <property type="match status" value="1"/>
</dbReference>
<organism evidence="3 5">
    <name type="scientific">Flavobacterium hydatis</name>
    <name type="common">Cytophaga aquatilis</name>
    <dbReference type="NCBI Taxonomy" id="991"/>
    <lineage>
        <taxon>Bacteria</taxon>
        <taxon>Pseudomonadati</taxon>
        <taxon>Bacteroidota</taxon>
        <taxon>Flavobacteriia</taxon>
        <taxon>Flavobacteriales</taxon>
        <taxon>Flavobacteriaceae</taxon>
        <taxon>Flavobacterium</taxon>
    </lineage>
</organism>
<dbReference type="InterPro" id="IPR004811">
    <property type="entry name" value="RelA/Spo_fam"/>
</dbReference>
<reference evidence="3 5" key="1">
    <citation type="submission" date="2014-07" db="EMBL/GenBank/DDBJ databases">
        <title>Genome of Flavobacterium hydatis DSM 2063.</title>
        <authorList>
            <person name="Pipes S.E."/>
            <person name="Stropko S.J."/>
            <person name="Newman J.D."/>
        </authorList>
    </citation>
    <scope>NUCLEOTIDE SEQUENCE [LARGE SCALE GENOMIC DNA]</scope>
    <source>
        <strain evidence="3 5">DSM 2063</strain>
    </source>
</reference>
<gene>
    <name evidence="4" type="ORF">B0A62_12615</name>
    <name evidence="3" type="ORF">IW20_03740</name>
</gene>